<sequence length="38" mass="3873">MLFEACDIEFGELVNPVSHDSLQMIGLGGVANPGSPGA</sequence>
<accession>A0A0H3HYK1</accession>
<reference evidence="1 2" key="1">
    <citation type="journal article" date="2012" name="PLoS ONE">
        <title>Evolution of Burkholderia pseudomallei in recurrent melioidosis.</title>
        <authorList>
            <person name="Hayden H.S."/>
            <person name="Lim R."/>
            <person name="Brittnacher M.J."/>
            <person name="Sims E.H."/>
            <person name="Ramage E.R."/>
            <person name="Fong C."/>
            <person name="Wu Z."/>
            <person name="Crist E."/>
            <person name="Chang J."/>
            <person name="Zhou Y."/>
            <person name="Radey M."/>
            <person name="Rohmer L."/>
            <person name="Haugen E."/>
            <person name="Gillett W."/>
            <person name="Wuthiekanun V."/>
            <person name="Peacock S.J."/>
            <person name="Kaul R."/>
            <person name="Miller S.I."/>
            <person name="Manoil C."/>
            <person name="Jacobs M.A."/>
        </authorList>
    </citation>
    <scope>NUCLEOTIDE SEQUENCE [LARGE SCALE GENOMIC DNA]</scope>
    <source>
        <strain evidence="1 2">1026b</strain>
    </source>
</reference>
<dbReference type="EMBL" id="CP002834">
    <property type="protein sequence ID" value="AFI69218.1"/>
    <property type="molecule type" value="Genomic_DNA"/>
</dbReference>
<evidence type="ECO:0000313" key="2">
    <source>
        <dbReference type="Proteomes" id="UP000010087"/>
    </source>
</evidence>
<dbReference type="AlphaFoldDB" id="A0A0H3HYK1"/>
<organism evidence="1 2">
    <name type="scientific">Burkholderia pseudomallei (strain 1026b)</name>
    <dbReference type="NCBI Taxonomy" id="884204"/>
    <lineage>
        <taxon>Bacteria</taxon>
        <taxon>Pseudomonadati</taxon>
        <taxon>Pseudomonadota</taxon>
        <taxon>Betaproteobacteria</taxon>
        <taxon>Burkholderiales</taxon>
        <taxon>Burkholderiaceae</taxon>
        <taxon>Burkholderia</taxon>
        <taxon>pseudomallei group</taxon>
    </lineage>
</organism>
<name>A0A0H3HYK1_BURP2</name>
<gene>
    <name evidence="1" type="ordered locus">BP1026B_II0965</name>
</gene>
<proteinExistence type="predicted"/>
<protein>
    <submittedName>
        <fullName evidence="1">Uncharacterized protein</fullName>
    </submittedName>
</protein>
<dbReference type="Proteomes" id="UP000010087">
    <property type="component" value="Chromosome 2"/>
</dbReference>
<evidence type="ECO:0000313" key="1">
    <source>
        <dbReference type="EMBL" id="AFI69218.1"/>
    </source>
</evidence>
<dbReference type="KEGG" id="bpz:BP1026B_II0965"/>